<comment type="caution">
    <text evidence="1">The sequence shown here is derived from an EMBL/GenBank/DDBJ whole genome shotgun (WGS) entry which is preliminary data.</text>
</comment>
<proteinExistence type="predicted"/>
<evidence type="ECO:0000313" key="2">
    <source>
        <dbReference type="Proteomes" id="UP000626092"/>
    </source>
</evidence>
<reference evidence="1" key="1">
    <citation type="submission" date="2019-11" db="EMBL/GenBank/DDBJ databases">
        <authorList>
            <person name="Liu Y."/>
            <person name="Hou J."/>
            <person name="Li T.-Q."/>
            <person name="Guan C.-H."/>
            <person name="Wu X."/>
            <person name="Wu H.-Z."/>
            <person name="Ling F."/>
            <person name="Zhang R."/>
            <person name="Shi X.-G."/>
            <person name="Ren J.-P."/>
            <person name="Chen E.-F."/>
            <person name="Sun J.-M."/>
        </authorList>
    </citation>
    <scope>NUCLEOTIDE SEQUENCE</scope>
    <source>
        <strain evidence="1">Adult_tree_wgs_1</strain>
        <tissue evidence="1">Leaves</tissue>
    </source>
</reference>
<evidence type="ECO:0000313" key="1">
    <source>
        <dbReference type="EMBL" id="KAF7147170.1"/>
    </source>
</evidence>
<dbReference type="EMBL" id="WJXA01000003">
    <property type="protein sequence ID" value="KAF7147170.1"/>
    <property type="molecule type" value="Genomic_DNA"/>
</dbReference>
<keyword evidence="2" id="KW-1185">Reference proteome</keyword>
<dbReference type="AlphaFoldDB" id="A0A834H7L8"/>
<name>A0A834H7L8_RHOSS</name>
<gene>
    <name evidence="1" type="ORF">RHSIM_Rhsim03G0039400</name>
</gene>
<accession>A0A834H7L8</accession>
<dbReference type="Proteomes" id="UP000626092">
    <property type="component" value="Unassembled WGS sequence"/>
</dbReference>
<sequence>MSESKFSGGMGFHDFKVFNIAKQGWRLTLNPLSFWGRLLEGIYFLNPLSLELQRGGVLPGSGLFFSKGETSSFKDPDGKSLIAFLFVRMKRWKEREIRNLVSEEEAERIFWSGILSQGEIIRSSQGTKWR</sequence>
<protein>
    <submittedName>
        <fullName evidence="1">Uncharacterized protein</fullName>
    </submittedName>
</protein>
<organism evidence="1 2">
    <name type="scientific">Rhododendron simsii</name>
    <name type="common">Sims's rhododendron</name>
    <dbReference type="NCBI Taxonomy" id="118357"/>
    <lineage>
        <taxon>Eukaryota</taxon>
        <taxon>Viridiplantae</taxon>
        <taxon>Streptophyta</taxon>
        <taxon>Embryophyta</taxon>
        <taxon>Tracheophyta</taxon>
        <taxon>Spermatophyta</taxon>
        <taxon>Magnoliopsida</taxon>
        <taxon>eudicotyledons</taxon>
        <taxon>Gunneridae</taxon>
        <taxon>Pentapetalae</taxon>
        <taxon>asterids</taxon>
        <taxon>Ericales</taxon>
        <taxon>Ericaceae</taxon>
        <taxon>Ericoideae</taxon>
        <taxon>Rhodoreae</taxon>
        <taxon>Rhododendron</taxon>
    </lineage>
</organism>